<dbReference type="PATRIC" id="fig|253.9.peg.2994"/>
<name>A0A0N0IX22_CHRID</name>
<accession>A0A0N0IX22</accession>
<comment type="caution">
    <text evidence="2">The sequence shown here is derived from an EMBL/GenBank/DDBJ whole genome shotgun (WGS) entry which is preliminary data.</text>
</comment>
<reference evidence="2 3" key="1">
    <citation type="journal article" date="2015" name="Genom Data">
        <title>Draft genome sequence of a multidrug-resistant Chryseobacterium indologenes isolate from Malaysia.</title>
        <authorList>
            <person name="Yu C.Y."/>
            <person name="Ang G.Y."/>
            <person name="Cheng H.J."/>
            <person name="Cheong Y.M."/>
            <person name="Yin W.F."/>
            <person name="Chan K.G."/>
        </authorList>
    </citation>
    <scope>NUCLEOTIDE SEQUENCE [LARGE SCALE GENOMIC DNA]</scope>
    <source>
        <strain evidence="2 3">CI_885</strain>
    </source>
</reference>
<dbReference type="InterPro" id="IPR038607">
    <property type="entry name" value="PhoD-like_sf"/>
</dbReference>
<reference evidence="3" key="2">
    <citation type="submission" date="2015-09" db="EMBL/GenBank/DDBJ databases">
        <title>Draft genome sequence of a multidrug-resistant Chryseobacterium indologenes isolate from Malaysia.</title>
        <authorList>
            <person name="Yu C.Y."/>
            <person name="Ang G.Y."/>
            <person name="Chan K.-G."/>
        </authorList>
    </citation>
    <scope>NUCLEOTIDE SEQUENCE [LARGE SCALE GENOMIC DNA]</scope>
    <source>
        <strain evidence="3">CI_885</strain>
    </source>
</reference>
<evidence type="ECO:0000313" key="3">
    <source>
        <dbReference type="Proteomes" id="UP000037953"/>
    </source>
</evidence>
<gene>
    <name evidence="2" type="ORF">AOB46_06595</name>
</gene>
<dbReference type="Gene3D" id="3.60.21.70">
    <property type="entry name" value="PhoD-like phosphatase"/>
    <property type="match status" value="1"/>
</dbReference>
<dbReference type="PANTHER" id="PTHR33987">
    <property type="entry name" value="CALCINEURIN-LIKE METALLO-PHOSPHOESTERASE SUPERFAMILY PROTEIN"/>
    <property type="match status" value="1"/>
</dbReference>
<sequence>MKIIFTSCTRYEAFKKQPEWKLISDQDPDYLFLLGDNIYMDYGWPFFSHEPNGSPKDYPTEKFKRIMKNKYENQFTLVPEFKDLVEKMRRKNGFFAIWDDHDFAWNNAKGISVPQEKKDISRELFHQYLNCSTNLPHTYYHVDTPLARVIFIDNRTDCEKEGPTNKLLSNEQFEFIEDKLQHPLKYTILCGGLTLTEGSENWYKYPSQLKRLCEMVSKTENVIFLCGDVHKNKFLMPKRINELNIVTPIQIISSGMQVNYAGFRIPFDDLHNWCMLEFEETNVKLSFYNKFGRQKNRSETATRFLNSYFK</sequence>
<dbReference type="EMBL" id="LJOD01000003">
    <property type="protein sequence ID" value="KPE51891.1"/>
    <property type="molecule type" value="Genomic_DNA"/>
</dbReference>
<feature type="domain" description="PhoD-like phosphatase metallophosphatase" evidence="1">
    <location>
        <begin position="4"/>
        <end position="114"/>
    </location>
</feature>
<dbReference type="RefSeq" id="WP_062697536.1">
    <property type="nucleotide sequence ID" value="NZ_LJOD01000003.1"/>
</dbReference>
<organism evidence="2 3">
    <name type="scientific">Chryseobacterium indologenes</name>
    <name type="common">Flavobacterium indologenes</name>
    <dbReference type="NCBI Taxonomy" id="253"/>
    <lineage>
        <taxon>Bacteria</taxon>
        <taxon>Pseudomonadati</taxon>
        <taxon>Bacteroidota</taxon>
        <taxon>Flavobacteriia</taxon>
        <taxon>Flavobacteriales</taxon>
        <taxon>Weeksellaceae</taxon>
        <taxon>Chryseobacterium group</taxon>
        <taxon>Chryseobacterium</taxon>
    </lineage>
</organism>
<dbReference type="InterPro" id="IPR029052">
    <property type="entry name" value="Metallo-depent_PP-like"/>
</dbReference>
<protein>
    <recommendedName>
        <fullName evidence="1">PhoD-like phosphatase metallophosphatase domain-containing protein</fullName>
    </recommendedName>
</protein>
<dbReference type="OrthoDB" id="9763616at2"/>
<dbReference type="Proteomes" id="UP000037953">
    <property type="component" value="Unassembled WGS sequence"/>
</dbReference>
<dbReference type="SUPFAM" id="SSF56300">
    <property type="entry name" value="Metallo-dependent phosphatases"/>
    <property type="match status" value="1"/>
</dbReference>
<dbReference type="PANTHER" id="PTHR33987:SF1">
    <property type="entry name" value="CALCINEURIN-LIKE METALLO-PHOSPHOESTERASE SUPERFAMILY PROTEIN"/>
    <property type="match status" value="1"/>
</dbReference>
<dbReference type="AlphaFoldDB" id="A0A0N0IX22"/>
<evidence type="ECO:0000313" key="2">
    <source>
        <dbReference type="EMBL" id="KPE51891.1"/>
    </source>
</evidence>
<evidence type="ECO:0000259" key="1">
    <source>
        <dbReference type="Pfam" id="PF09423"/>
    </source>
</evidence>
<dbReference type="Pfam" id="PF09423">
    <property type="entry name" value="PhoD"/>
    <property type="match status" value="1"/>
</dbReference>
<proteinExistence type="predicted"/>
<dbReference type="InterPro" id="IPR018946">
    <property type="entry name" value="PhoD-like_MPP"/>
</dbReference>